<comment type="caution">
    <text evidence="7">The sequence shown here is derived from an EMBL/GenBank/DDBJ whole genome shotgun (WGS) entry which is preliminary data.</text>
</comment>
<dbReference type="PROSITE" id="PS00143">
    <property type="entry name" value="INSULINASE"/>
    <property type="match status" value="1"/>
</dbReference>
<dbReference type="Pfam" id="PF00675">
    <property type="entry name" value="Peptidase_M16"/>
    <property type="match status" value="1"/>
</dbReference>
<accession>A0ABR4YCG8</accession>
<protein>
    <submittedName>
        <fullName evidence="7">Peptidase M16</fullName>
    </submittedName>
</protein>
<feature type="domain" description="Peptidase M16 N-terminal" evidence="5">
    <location>
        <begin position="50"/>
        <end position="174"/>
    </location>
</feature>
<dbReference type="EMBL" id="JRWM01000009">
    <property type="protein sequence ID" value="KHA61046.1"/>
    <property type="molecule type" value="Genomic_DNA"/>
</dbReference>
<organism evidence="7 8">
    <name type="scientific">Vibrio variabilis</name>
    <dbReference type="NCBI Taxonomy" id="990271"/>
    <lineage>
        <taxon>Bacteria</taxon>
        <taxon>Pseudomonadati</taxon>
        <taxon>Pseudomonadota</taxon>
        <taxon>Gammaproteobacteria</taxon>
        <taxon>Vibrionales</taxon>
        <taxon>Vibrionaceae</taxon>
        <taxon>Vibrio</taxon>
    </lineage>
</organism>
<dbReference type="SUPFAM" id="SSF63411">
    <property type="entry name" value="LuxS/MPP-like metallohydrolase"/>
    <property type="match status" value="3"/>
</dbReference>
<evidence type="ECO:0000256" key="1">
    <source>
        <dbReference type="ARBA" id="ARBA00001947"/>
    </source>
</evidence>
<proteinExistence type="inferred from homology"/>
<comment type="cofactor">
    <cofactor evidence="1">
        <name>Zn(2+)</name>
        <dbReference type="ChEBI" id="CHEBI:29105"/>
    </cofactor>
</comment>
<gene>
    <name evidence="7" type="ORF">NL53_08300</name>
</gene>
<dbReference type="InterPro" id="IPR007863">
    <property type="entry name" value="Peptidase_M16_C"/>
</dbReference>
<reference evidence="7 8" key="1">
    <citation type="submission" date="2014-10" db="EMBL/GenBank/DDBJ databases">
        <title>Genome sequencing of Vibrio variabilis T01.</title>
        <authorList>
            <person name="Chan K.-G."/>
            <person name="Mohamad N.I."/>
        </authorList>
    </citation>
    <scope>NUCLEOTIDE SEQUENCE [LARGE SCALE GENOMIC DNA]</scope>
    <source>
        <strain evidence="7 8">T01</strain>
    </source>
</reference>
<dbReference type="PANTHER" id="PTHR11851:SF49">
    <property type="entry name" value="MITOCHONDRIAL-PROCESSING PEPTIDASE SUBUNIT ALPHA"/>
    <property type="match status" value="1"/>
</dbReference>
<dbReference type="InterPro" id="IPR050361">
    <property type="entry name" value="MPP/UQCRC_Complex"/>
</dbReference>
<evidence type="ECO:0000313" key="7">
    <source>
        <dbReference type="EMBL" id="KHA61046.1"/>
    </source>
</evidence>
<keyword evidence="8" id="KW-1185">Reference proteome</keyword>
<evidence type="ECO:0000259" key="5">
    <source>
        <dbReference type="Pfam" id="PF00675"/>
    </source>
</evidence>
<keyword evidence="4" id="KW-0732">Signal</keyword>
<feature type="chain" id="PRO_5046935685" evidence="4">
    <location>
        <begin position="24"/>
        <end position="919"/>
    </location>
</feature>
<dbReference type="InterPro" id="IPR001431">
    <property type="entry name" value="Pept_M16_Zn_BS"/>
</dbReference>
<feature type="domain" description="Peptidase M16 C-terminal" evidence="6">
    <location>
        <begin position="200"/>
        <end position="373"/>
    </location>
</feature>
<sequence>MAMRIILLFFSLILVGCSQPEMTTPIQPDTNWTKGELGNGLKFHIYPTTSEPVSLRMYVHVGSAHETAEQRGYAHFLEHMAFNGSKNFSSNDVINLFEKAGLTFGADINAYTSYYETVYKLDLPNKNQLDEGVLWLRDIADGLTLSATEIDKEKGVIQGEIRRTRPEHKSLAEKYYDHLIAGTSLENLDPVGNQSSVDEATADSIRAFYTKWYQPRFTEVVITGDVTVEQARQLLDKHFSTWEKKASVSDSHIEATTLALTDYTDTVGEFEAPSLSLVMNRAPAKVETREELLASWLDEIALQIMQQRMTSVYQEAAIPLQSMAITPYYMNYQRNALFSVAFNMELRQQVQDKFVATLASLRDFGVTQEELDTSLAYYQQLVDDLDYNWSKRDAITFAEDRVWGISAQQSSQSKQDYQESLQALIALASLERVNEQVQSLLTSDYSVIFGADEAESVDQLAEQIPLLRKALKQPGTAPVALLPTAKELAEPSQTGSILSQQTDEFGDHLWTLSNGIQVRLENDPTTLETVNIVYASQGGKAALNSDLFAAAQLAIPVVVRSGVGEFTGTQFDAFLTKNNLEVYPSINFTHHGIEMGAAKDKLADALKVIYNISTNINVDPRQIRVLQQETYDNQERYLATPYGQWERAINRNSYQPTSSHYFLTAPAYAAIDEAQIRQVHHELFAKDRGFQLVIVANMKPEEVTPLLKHFIASIPLEKVSAPSYQARYNQDWAPRVDLAIHNEQNGIYLLRVVNPNAQVSSAKTAFMDDMIQRLLSKRLTNYVREELGLDYAPDAYSVAADQEPSTDWFIEAQVAPDDIGKIEVAVDKVVTELVTNVSEQDFQLVAKQLSTALHPLKDEPVDRTWFYARYSIHGYGVKAIKDVDAMIDSISLADFKHRIAQAFGSDSVKTKYTLTPETK</sequence>
<evidence type="ECO:0000259" key="6">
    <source>
        <dbReference type="Pfam" id="PF05193"/>
    </source>
</evidence>
<dbReference type="InterPro" id="IPR011765">
    <property type="entry name" value="Pept_M16_N"/>
</dbReference>
<feature type="domain" description="Peptidase M16 C-terminal" evidence="6">
    <location>
        <begin position="671"/>
        <end position="849"/>
    </location>
</feature>
<feature type="signal peptide" evidence="4">
    <location>
        <begin position="1"/>
        <end position="23"/>
    </location>
</feature>
<dbReference type="PANTHER" id="PTHR11851">
    <property type="entry name" value="METALLOPROTEASE"/>
    <property type="match status" value="1"/>
</dbReference>
<dbReference type="Pfam" id="PF05193">
    <property type="entry name" value="Peptidase_M16_C"/>
    <property type="match status" value="2"/>
</dbReference>
<evidence type="ECO:0000256" key="4">
    <source>
        <dbReference type="SAM" id="SignalP"/>
    </source>
</evidence>
<dbReference type="Proteomes" id="UP000030520">
    <property type="component" value="Unassembled WGS sequence"/>
</dbReference>
<dbReference type="PROSITE" id="PS51257">
    <property type="entry name" value="PROKAR_LIPOPROTEIN"/>
    <property type="match status" value="1"/>
</dbReference>
<evidence type="ECO:0000313" key="8">
    <source>
        <dbReference type="Proteomes" id="UP000030520"/>
    </source>
</evidence>
<evidence type="ECO:0000256" key="2">
    <source>
        <dbReference type="ARBA" id="ARBA00007261"/>
    </source>
</evidence>
<name>A0ABR4YCG8_9VIBR</name>
<dbReference type="Gene3D" id="3.30.830.10">
    <property type="entry name" value="Metalloenzyme, LuxS/M16 peptidase-like"/>
    <property type="match status" value="4"/>
</dbReference>
<evidence type="ECO:0000256" key="3">
    <source>
        <dbReference type="RuleBase" id="RU004447"/>
    </source>
</evidence>
<dbReference type="InterPro" id="IPR011249">
    <property type="entry name" value="Metalloenz_LuxS/M16"/>
</dbReference>
<comment type="similarity">
    <text evidence="2 3">Belongs to the peptidase M16 family.</text>
</comment>